<gene>
    <name evidence="2" type="ORF">J2Z30_008832</name>
    <name evidence="1" type="ORF">SIRAN3788</name>
</gene>
<protein>
    <submittedName>
        <fullName evidence="1">Uncharacterized protein</fullName>
    </submittedName>
</protein>
<keyword evidence="3" id="KW-1185">Reference proteome</keyword>
<dbReference type="Proteomes" id="UP000756710">
    <property type="component" value="Unassembled WGS sequence"/>
</dbReference>
<dbReference type="HOGENOM" id="CLU_2669532_0_0_11"/>
<dbReference type="AlphaFoldDB" id="A0A060ZU48"/>
<evidence type="ECO:0000313" key="2">
    <source>
        <dbReference type="EMBL" id="MBP2067765.1"/>
    </source>
</evidence>
<name>A0A060ZU48_9ACTN</name>
<reference evidence="2 3" key="2">
    <citation type="submission" date="2021-03" db="EMBL/GenBank/DDBJ databases">
        <title>Genomic Encyclopedia of Type Strains, Phase IV (KMG-IV): sequencing the most valuable type-strain genomes for metagenomic binning, comparative biology and taxonomic classification.</title>
        <authorList>
            <person name="Goeker M."/>
        </authorList>
    </citation>
    <scope>NUCLEOTIDE SEQUENCE [LARGE SCALE GENOMIC DNA]</scope>
    <source>
        <strain evidence="2 3">DSM 41954</strain>
    </source>
</reference>
<sequence length="75" mass="8103">MLRALMQAESGVLHAEQVGEQVWDANAGVCTNSPRPCRGHRLGLAIAHDGRLRLTPNHDGGLITHLDLSRAKAEI</sequence>
<dbReference type="EMBL" id="LK022848">
    <property type="protein sequence ID" value="CDR06921.1"/>
    <property type="molecule type" value="Genomic_DNA"/>
</dbReference>
<evidence type="ECO:0000313" key="1">
    <source>
        <dbReference type="EMBL" id="CDR06921.1"/>
    </source>
</evidence>
<dbReference type="EMBL" id="JAGGLR010000033">
    <property type="protein sequence ID" value="MBP2067765.1"/>
    <property type="molecule type" value="Genomic_DNA"/>
</dbReference>
<proteinExistence type="predicted"/>
<organism evidence="1">
    <name type="scientific">Streptomyces iranensis</name>
    <dbReference type="NCBI Taxonomy" id="576784"/>
    <lineage>
        <taxon>Bacteria</taxon>
        <taxon>Bacillati</taxon>
        <taxon>Actinomycetota</taxon>
        <taxon>Actinomycetes</taxon>
        <taxon>Kitasatosporales</taxon>
        <taxon>Streptomycetaceae</taxon>
        <taxon>Streptomyces</taxon>
        <taxon>Streptomyces violaceusniger group</taxon>
    </lineage>
</organism>
<reference evidence="1" key="1">
    <citation type="submission" date="2014-05" db="EMBL/GenBank/DDBJ databases">
        <authorList>
            <person name="Horn Fabian"/>
        </authorList>
    </citation>
    <scope>NUCLEOTIDE SEQUENCE</scope>
</reference>
<accession>A0A060ZU48</accession>
<evidence type="ECO:0000313" key="3">
    <source>
        <dbReference type="Proteomes" id="UP000756710"/>
    </source>
</evidence>